<dbReference type="EMBL" id="KY709212">
    <property type="protein sequence ID" value="ARO91235.1"/>
    <property type="molecule type" value="Genomic_DNA"/>
</dbReference>
<dbReference type="Pfam" id="PF01521">
    <property type="entry name" value="Fe-S_biosyn"/>
    <property type="match status" value="1"/>
</dbReference>
<sequence>MNKNTTIIQVSEEAATEIKKLSMSKDDNQPKILIRIGVKQGGCSGLAYFMELTNFNQISTSDEIIDYDDFSLICDNKSLLYLYGMLLNYDKSMIGGGFKFSNPNALQTCGCGKSFNL</sequence>
<keyword evidence="2" id="KW-0150">Chloroplast</keyword>
<reference evidence="2" key="2">
    <citation type="submission" date="2017-03" db="EMBL/GenBank/DDBJ databases">
        <title>The new red algal subphylum Proteorhodophytina comprises the largest and most divergent plastid genomes known.</title>
        <authorList>
            <person name="Munoz-Gomez S.A."/>
            <person name="Mejia-Franco F.G."/>
            <person name="Durnin K."/>
            <person name="Morgan C."/>
            <person name="Grisdale C.J."/>
            <person name="Archibald J.M."/>
            <person name="Slamovits C.H."/>
        </authorList>
    </citation>
    <scope>NUCLEOTIDE SEQUENCE</scope>
    <source>
        <strain evidence="2">UTEX LB2715</strain>
    </source>
</reference>
<dbReference type="GO" id="GO:0016226">
    <property type="term" value="P:iron-sulfur cluster assembly"/>
    <property type="evidence" value="ECO:0007669"/>
    <property type="project" value="InterPro"/>
</dbReference>
<reference evidence="3" key="3">
    <citation type="submission" date="2017-07" db="EMBL/GenBank/DDBJ databases">
        <authorList>
            <person name="Sun Z.S."/>
            <person name="Albrecht U."/>
            <person name="Echele G."/>
            <person name="Lee C.C."/>
        </authorList>
    </citation>
    <scope>NUCLEOTIDE SEQUENCE</scope>
</reference>
<protein>
    <submittedName>
        <fullName evidence="3">Cyanobacterial iron-binding protein</fullName>
    </submittedName>
</protein>
<dbReference type="NCBIfam" id="TIGR00049">
    <property type="entry name" value="iron-sulfur cluster assembly accessory protein"/>
    <property type="match status" value="1"/>
</dbReference>
<name>A0A1X9PUQ4_9RHOD</name>
<geneLocation type="plastid" evidence="2"/>
<dbReference type="EMBL" id="KX284728">
    <property type="protein sequence ID" value="ASK39683.1"/>
    <property type="molecule type" value="Genomic_DNA"/>
</dbReference>
<dbReference type="SUPFAM" id="SSF89360">
    <property type="entry name" value="HesB-like domain"/>
    <property type="match status" value="1"/>
</dbReference>
<keyword evidence="2" id="KW-0934">Plastid</keyword>
<accession>A0A1X9PUQ4</accession>
<dbReference type="PANTHER" id="PTHR47265:SF1">
    <property type="entry name" value="IRON-SULFUR ASSEMBLY PROTEIN ISCA, CHLOROPLASTIC"/>
    <property type="match status" value="1"/>
</dbReference>
<feature type="domain" description="Core" evidence="1">
    <location>
        <begin position="8"/>
        <end position="113"/>
    </location>
</feature>
<dbReference type="GO" id="GO:0009570">
    <property type="term" value="C:chloroplast stroma"/>
    <property type="evidence" value="ECO:0007669"/>
    <property type="project" value="TreeGrafter"/>
</dbReference>
<organism evidence="2">
    <name type="scientific">Rhodochaete parvula</name>
    <dbReference type="NCBI Taxonomy" id="110510"/>
    <lineage>
        <taxon>Eukaryota</taxon>
        <taxon>Rhodophyta</taxon>
        <taxon>Compsopogonophyceae</taxon>
        <taxon>Rhodochaetales</taxon>
        <taxon>Rhodochaetaceae</taxon>
        <taxon>Rhodochaete</taxon>
    </lineage>
</organism>
<dbReference type="InterPro" id="IPR016092">
    <property type="entry name" value="ATAP"/>
</dbReference>
<dbReference type="GO" id="GO:0030674">
    <property type="term" value="F:protein-macromolecule adaptor activity"/>
    <property type="evidence" value="ECO:0007669"/>
    <property type="project" value="TreeGrafter"/>
</dbReference>
<gene>
    <name evidence="2" type="primary">orf110</name>
    <name evidence="3" type="ORF">Rhodc_145</name>
</gene>
<dbReference type="InterPro" id="IPR035903">
    <property type="entry name" value="HesB-like_dom_sf"/>
</dbReference>
<dbReference type="PANTHER" id="PTHR47265">
    <property type="entry name" value="IRON-SULFUR ASSEMBLY PROTEIN ISCA, CHLOROPLASTIC"/>
    <property type="match status" value="1"/>
</dbReference>
<dbReference type="InterPro" id="IPR000361">
    <property type="entry name" value="ATAP_core_dom"/>
</dbReference>
<dbReference type="InterPro" id="IPR017870">
    <property type="entry name" value="FeS_cluster_insertion_CS"/>
</dbReference>
<dbReference type="PROSITE" id="PS01152">
    <property type="entry name" value="HESB"/>
    <property type="match status" value="1"/>
</dbReference>
<dbReference type="AlphaFoldDB" id="A0A1X9PUQ4"/>
<evidence type="ECO:0000259" key="1">
    <source>
        <dbReference type="Pfam" id="PF01521"/>
    </source>
</evidence>
<evidence type="ECO:0000313" key="2">
    <source>
        <dbReference type="EMBL" id="ARO91235.1"/>
    </source>
</evidence>
<dbReference type="Gene3D" id="2.60.300.12">
    <property type="entry name" value="HesB-like domain"/>
    <property type="match status" value="1"/>
</dbReference>
<evidence type="ECO:0000313" key="3">
    <source>
        <dbReference type="EMBL" id="ASK39683.1"/>
    </source>
</evidence>
<dbReference type="GO" id="GO:0051536">
    <property type="term" value="F:iron-sulfur cluster binding"/>
    <property type="evidence" value="ECO:0007669"/>
    <property type="project" value="InterPro"/>
</dbReference>
<proteinExistence type="predicted"/>
<reference evidence="3" key="1">
    <citation type="journal article" date="2016" name="BMC Biol.">
        <title>Parallel evolution of highly conserved plastid genome architecture in red seaweeds and seed plants.</title>
        <authorList>
            <person name="Lee J."/>
            <person name="Cho C.H."/>
            <person name="Park S.I."/>
            <person name="Choi J.W."/>
            <person name="Song H.S."/>
            <person name="West J.A."/>
            <person name="Bhattacharya D."/>
            <person name="Yoon H.S."/>
        </authorList>
    </citation>
    <scope>NUCLEOTIDE SEQUENCE</scope>
</reference>
<dbReference type="InterPro" id="IPR031108">
    <property type="entry name" value="IscA_plant_cyanobact"/>
</dbReference>